<dbReference type="EMBL" id="FNGO01000009">
    <property type="protein sequence ID" value="SDL78300.1"/>
    <property type="molecule type" value="Genomic_DNA"/>
</dbReference>
<proteinExistence type="predicted"/>
<accession>A0A1G9MVK7</accession>
<protein>
    <submittedName>
        <fullName evidence="1">Uncharacterized protein</fullName>
    </submittedName>
</protein>
<sequence length="207" mass="22805">MPKVNGPLFSMEASGKFADSLVFYKWNGINVARRHAVPGGDPTPEQEAINEKFSQAVKLYRHLNAADRNAWKKRAAGRPLTGFNLFMQKAMQAMTAEGESDFNLISGVDIIPTDSDSVEVNLRVHYPALIRAQLGLEGGAFVETIEIGPEEFEEENSEASFVIEDLEPGQSYSLRLVQEEQQAGSGEDPYEDIIIAGETGDYNFSTV</sequence>
<dbReference type="AlphaFoldDB" id="A0A1G9MVK7"/>
<reference evidence="1 2" key="1">
    <citation type="submission" date="2016-10" db="EMBL/GenBank/DDBJ databases">
        <authorList>
            <person name="de Groot N.N."/>
        </authorList>
    </citation>
    <scope>NUCLEOTIDE SEQUENCE [LARGE SCALE GENOMIC DNA]</scope>
    <source>
        <strain evidence="1 2">SLAS-1</strain>
    </source>
</reference>
<keyword evidence="2" id="KW-1185">Reference proteome</keyword>
<dbReference type="Proteomes" id="UP000199476">
    <property type="component" value="Unassembled WGS sequence"/>
</dbReference>
<organism evidence="1 2">
    <name type="scientific">Halarsenatibacter silvermanii</name>
    <dbReference type="NCBI Taxonomy" id="321763"/>
    <lineage>
        <taxon>Bacteria</taxon>
        <taxon>Bacillati</taxon>
        <taxon>Bacillota</taxon>
        <taxon>Clostridia</taxon>
        <taxon>Halanaerobiales</taxon>
        <taxon>Halarsenatibacteraceae</taxon>
        <taxon>Halarsenatibacter</taxon>
    </lineage>
</organism>
<dbReference type="RefSeq" id="WP_089759764.1">
    <property type="nucleotide sequence ID" value="NZ_FNGO01000009.1"/>
</dbReference>
<dbReference type="STRING" id="321763.SAMN04488692_10925"/>
<evidence type="ECO:0000313" key="2">
    <source>
        <dbReference type="Proteomes" id="UP000199476"/>
    </source>
</evidence>
<gene>
    <name evidence="1" type="ORF">SAMN04488692_10925</name>
</gene>
<evidence type="ECO:0000313" key="1">
    <source>
        <dbReference type="EMBL" id="SDL78300.1"/>
    </source>
</evidence>
<name>A0A1G9MVK7_9FIRM</name>
<dbReference type="OrthoDB" id="1724034at2"/>